<keyword evidence="3" id="KW-1185">Reference proteome</keyword>
<feature type="domain" description="Phage-like element PBSX protein XkdF" evidence="1">
    <location>
        <begin position="26"/>
        <end position="144"/>
    </location>
</feature>
<comment type="caution">
    <text evidence="2">The sequence shown here is derived from an EMBL/GenBank/DDBJ whole genome shotgun (WGS) entry which is preliminary data.</text>
</comment>
<dbReference type="RefSeq" id="WP_308456496.1">
    <property type="nucleotide sequence ID" value="NZ_JAJEQM010000010.1"/>
</dbReference>
<accession>A0AAE3J9T4</accession>
<evidence type="ECO:0000259" key="1">
    <source>
        <dbReference type="Pfam" id="PF14550"/>
    </source>
</evidence>
<dbReference type="GO" id="GO:0006508">
    <property type="term" value="P:proteolysis"/>
    <property type="evidence" value="ECO:0007669"/>
    <property type="project" value="UniProtKB-KW"/>
</dbReference>
<proteinExistence type="predicted"/>
<evidence type="ECO:0000313" key="3">
    <source>
        <dbReference type="Proteomes" id="UP001198242"/>
    </source>
</evidence>
<dbReference type="AlphaFoldDB" id="A0AAE3J9T4"/>
<name>A0AAE3J9T4_9FIRM</name>
<keyword evidence="2" id="KW-0378">Hydrolase</keyword>
<dbReference type="EMBL" id="JAJEQM010000010">
    <property type="protein sequence ID" value="MCC2210756.1"/>
    <property type="molecule type" value="Genomic_DNA"/>
</dbReference>
<dbReference type="Proteomes" id="UP001198242">
    <property type="component" value="Unassembled WGS sequence"/>
</dbReference>
<sequence>MKSFNDYIIHKARDEPEKVVKARFNVQKSYEEQRLVFGWANVSARANGEKITDWQEDIIDIDELEKAVYRYVEFYGDGGELHERGGVATMIESMVFTKEKLKALGLPEDALADGWWIGFHVTDESVWKKVKDGTYSMFSIEGEAIREEVEGNAK</sequence>
<gene>
    <name evidence="2" type="ORF">LKE05_08135</name>
</gene>
<dbReference type="InterPro" id="IPR027924">
    <property type="entry name" value="XkdF"/>
</dbReference>
<keyword evidence="2" id="KW-0645">Protease</keyword>
<protein>
    <submittedName>
        <fullName evidence="2">XkdF-like putative serine protease domain-containing protein</fullName>
    </submittedName>
</protein>
<dbReference type="Pfam" id="PF14550">
    <property type="entry name" value="Peptidase_S78_2"/>
    <property type="match status" value="1"/>
</dbReference>
<reference evidence="2 3" key="1">
    <citation type="submission" date="2021-10" db="EMBL/GenBank/DDBJ databases">
        <title>Anaerobic single-cell dispensing facilitates the cultivation of human gut bacteria.</title>
        <authorList>
            <person name="Afrizal A."/>
        </authorList>
    </citation>
    <scope>NUCLEOTIDE SEQUENCE [LARGE SCALE GENOMIC DNA]</scope>
    <source>
        <strain evidence="2 3">CLA-AA-H232</strain>
    </source>
</reference>
<dbReference type="GO" id="GO:0008233">
    <property type="term" value="F:peptidase activity"/>
    <property type="evidence" value="ECO:0007669"/>
    <property type="project" value="UniProtKB-KW"/>
</dbReference>
<evidence type="ECO:0000313" key="2">
    <source>
        <dbReference type="EMBL" id="MCC2210756.1"/>
    </source>
</evidence>
<organism evidence="2 3">
    <name type="scientific">Hominilimicola fabiformis</name>
    <dbReference type="NCBI Taxonomy" id="2885356"/>
    <lineage>
        <taxon>Bacteria</taxon>
        <taxon>Bacillati</taxon>
        <taxon>Bacillota</taxon>
        <taxon>Clostridia</taxon>
        <taxon>Eubacteriales</taxon>
        <taxon>Oscillospiraceae</taxon>
        <taxon>Hominilimicola</taxon>
    </lineage>
</organism>